<evidence type="ECO:0000313" key="6">
    <source>
        <dbReference type="EMBL" id="GGB98840.1"/>
    </source>
</evidence>
<evidence type="ECO:0000256" key="3">
    <source>
        <dbReference type="ARBA" id="ARBA00022833"/>
    </source>
</evidence>
<evidence type="ECO:0000256" key="1">
    <source>
        <dbReference type="ARBA" id="ARBA00005495"/>
    </source>
</evidence>
<reference evidence="6" key="1">
    <citation type="journal article" date="2014" name="Int. J. Syst. Evol. Microbiol.">
        <title>Complete genome sequence of Corynebacterium casei LMG S-19264T (=DSM 44701T), isolated from a smear-ripened cheese.</title>
        <authorList>
            <consortium name="US DOE Joint Genome Institute (JGI-PGF)"/>
            <person name="Walter F."/>
            <person name="Albersmeier A."/>
            <person name="Kalinowski J."/>
            <person name="Ruckert C."/>
        </authorList>
    </citation>
    <scope>NUCLEOTIDE SEQUENCE</scope>
    <source>
        <strain evidence="6">CGMCC 1.15095</strain>
    </source>
</reference>
<proteinExistence type="inferred from homology"/>
<dbReference type="InterPro" id="IPR006913">
    <property type="entry name" value="CENP-V/GFA"/>
</dbReference>
<dbReference type="RefSeq" id="WP_188770397.1">
    <property type="nucleotide sequence ID" value="NZ_BMHK01000009.1"/>
</dbReference>
<dbReference type="PANTHER" id="PTHR33337">
    <property type="entry name" value="GFA DOMAIN-CONTAINING PROTEIN"/>
    <property type="match status" value="1"/>
</dbReference>
<dbReference type="AlphaFoldDB" id="A0A916TSX8"/>
<evidence type="ECO:0000259" key="5">
    <source>
        <dbReference type="PROSITE" id="PS51891"/>
    </source>
</evidence>
<keyword evidence="7" id="KW-1185">Reference proteome</keyword>
<organism evidence="6 7">
    <name type="scientific">Novosphingobium endophyticum</name>
    <dbReference type="NCBI Taxonomy" id="1955250"/>
    <lineage>
        <taxon>Bacteria</taxon>
        <taxon>Pseudomonadati</taxon>
        <taxon>Pseudomonadota</taxon>
        <taxon>Alphaproteobacteria</taxon>
        <taxon>Sphingomonadales</taxon>
        <taxon>Sphingomonadaceae</taxon>
        <taxon>Novosphingobium</taxon>
    </lineage>
</organism>
<dbReference type="GO" id="GO:0046872">
    <property type="term" value="F:metal ion binding"/>
    <property type="evidence" value="ECO:0007669"/>
    <property type="project" value="UniProtKB-KW"/>
</dbReference>
<keyword evidence="2" id="KW-0479">Metal-binding</keyword>
<dbReference type="EMBL" id="BMHK01000009">
    <property type="protein sequence ID" value="GGB98840.1"/>
    <property type="molecule type" value="Genomic_DNA"/>
</dbReference>
<dbReference type="InterPro" id="IPR011057">
    <property type="entry name" value="Mss4-like_sf"/>
</dbReference>
<dbReference type="Pfam" id="PF04828">
    <property type="entry name" value="GFA"/>
    <property type="match status" value="1"/>
</dbReference>
<comment type="caution">
    <text evidence="6">The sequence shown here is derived from an EMBL/GenBank/DDBJ whole genome shotgun (WGS) entry which is preliminary data.</text>
</comment>
<keyword evidence="3" id="KW-0862">Zinc</keyword>
<sequence>MTYEGGCHCGTVRYRVEGEPVHAALCHCRDCRKSSGAPMVAWAAFASDNFALTAGEPSVYNGTGQSMRYFCPSCGSGVYFVNEEVLPGLVDIQIATLDDPDAFPPQAHIQIAERIGWMTGTEALPQFERFPGQ</sequence>
<dbReference type="GO" id="GO:0016846">
    <property type="term" value="F:carbon-sulfur lyase activity"/>
    <property type="evidence" value="ECO:0007669"/>
    <property type="project" value="InterPro"/>
</dbReference>
<dbReference type="PROSITE" id="PS51891">
    <property type="entry name" value="CENP_V_GFA"/>
    <property type="match status" value="1"/>
</dbReference>
<feature type="domain" description="CENP-V/GFA" evidence="5">
    <location>
        <begin position="3"/>
        <end position="104"/>
    </location>
</feature>
<accession>A0A916TSX8</accession>
<evidence type="ECO:0000256" key="2">
    <source>
        <dbReference type="ARBA" id="ARBA00022723"/>
    </source>
</evidence>
<evidence type="ECO:0000313" key="7">
    <source>
        <dbReference type="Proteomes" id="UP000608154"/>
    </source>
</evidence>
<dbReference type="Proteomes" id="UP000608154">
    <property type="component" value="Unassembled WGS sequence"/>
</dbReference>
<dbReference type="Gene3D" id="3.90.1590.10">
    <property type="entry name" value="glutathione-dependent formaldehyde- activating enzyme (gfa)"/>
    <property type="match status" value="1"/>
</dbReference>
<dbReference type="PANTHER" id="PTHR33337:SF40">
    <property type="entry name" value="CENP-V_GFA DOMAIN-CONTAINING PROTEIN-RELATED"/>
    <property type="match status" value="1"/>
</dbReference>
<dbReference type="SUPFAM" id="SSF51316">
    <property type="entry name" value="Mss4-like"/>
    <property type="match status" value="1"/>
</dbReference>
<gene>
    <name evidence="6" type="ORF">GCM10011494_16640</name>
</gene>
<evidence type="ECO:0000256" key="4">
    <source>
        <dbReference type="ARBA" id="ARBA00023239"/>
    </source>
</evidence>
<reference evidence="6" key="2">
    <citation type="submission" date="2020-09" db="EMBL/GenBank/DDBJ databases">
        <authorList>
            <person name="Sun Q."/>
            <person name="Zhou Y."/>
        </authorList>
    </citation>
    <scope>NUCLEOTIDE SEQUENCE</scope>
    <source>
        <strain evidence="6">CGMCC 1.15095</strain>
    </source>
</reference>
<keyword evidence="4" id="KW-0456">Lyase</keyword>
<protein>
    <recommendedName>
        <fullName evidence="5">CENP-V/GFA domain-containing protein</fullName>
    </recommendedName>
</protein>
<name>A0A916TSX8_9SPHN</name>
<comment type="similarity">
    <text evidence="1">Belongs to the Gfa family.</text>
</comment>